<feature type="repeat" description="PPR" evidence="3">
    <location>
        <begin position="123"/>
        <end position="157"/>
    </location>
</feature>
<sequence>MQMGSKAKMFRWSKDITPSQVIKLMRAEKDMEKLISVFDSATAEYANGFLHDQSSFSYMVSRLVSANKFKAAEDLVARMKAENCVVSEDTLLSICRGYGRVHRPFDSLRVFHKMKKDFSCDPSHKGYVTLLAILVEENQLKLAFKFYKNMREIGLPPTVASLNVLIKALCRNEKTVDAGLKIFLEMPKRGCEPDSYTYGTLISGLCRFGRVDEAKKLFEEMVEKDCSPTVVTYTSMIHGLCGSKNVEEAMRYLEEMRSKGIEPNVFTYSSLMDGLCKDGRSLQAMELFEMMMAKGCRPNMVTYSTLITGLCKEQKIQEAVELLDRMNLQGLKPDAGLYGKVISGFCSVSKFREAANFLDEMILGGITPNRLTWNIHVKTSNEVVRGLCTSYPTRAFTIYLSMRSRGISVEVETLDSLVKCLCKKGEFQKAVQLVNEIVADGCIPNKGTWKVLIGHTLDKKIVGEASESLLRDLEI</sequence>
<accession>A0A6J0LK94</accession>
<feature type="repeat" description="PPR" evidence="3">
    <location>
        <begin position="299"/>
        <end position="333"/>
    </location>
</feature>
<reference evidence="5" key="2">
    <citation type="submission" date="2025-08" db="UniProtKB">
        <authorList>
            <consortium name="RefSeq"/>
        </authorList>
    </citation>
    <scope>IDENTIFICATION</scope>
    <source>
        <tissue evidence="5">Leaf</tissue>
    </source>
</reference>
<dbReference type="Pfam" id="PF13041">
    <property type="entry name" value="PPR_2"/>
    <property type="match status" value="2"/>
</dbReference>
<protein>
    <submittedName>
        <fullName evidence="5">Pentatricopeptide repeat-containing protein At5g46100</fullName>
    </submittedName>
</protein>
<dbReference type="RefSeq" id="XP_018460119.2">
    <property type="nucleotide sequence ID" value="XM_018604617.2"/>
</dbReference>
<dbReference type="PROSITE" id="PS51375">
    <property type="entry name" value="PPR"/>
    <property type="match status" value="8"/>
</dbReference>
<dbReference type="Proteomes" id="UP000504610">
    <property type="component" value="Chromosome 4"/>
</dbReference>
<evidence type="ECO:0000256" key="1">
    <source>
        <dbReference type="ARBA" id="ARBA00007626"/>
    </source>
</evidence>
<dbReference type="NCBIfam" id="TIGR00756">
    <property type="entry name" value="PPR"/>
    <property type="match status" value="8"/>
</dbReference>
<dbReference type="PANTHER" id="PTHR47942:SF16">
    <property type="entry name" value="PENTATRICOPEPTIDE REPEAT DOMAIN CONTAINING PROTEIN-RELATED"/>
    <property type="match status" value="1"/>
</dbReference>
<dbReference type="Gene3D" id="1.25.40.10">
    <property type="entry name" value="Tetratricopeptide repeat domain"/>
    <property type="match status" value="4"/>
</dbReference>
<keyword evidence="2" id="KW-0677">Repeat</keyword>
<dbReference type="OrthoDB" id="185373at2759"/>
<dbReference type="PANTHER" id="PTHR47942">
    <property type="entry name" value="TETRATRICOPEPTIDE REPEAT (TPR)-LIKE SUPERFAMILY PROTEIN-RELATED"/>
    <property type="match status" value="1"/>
</dbReference>
<dbReference type="InterPro" id="IPR002885">
    <property type="entry name" value="PPR_rpt"/>
</dbReference>
<feature type="repeat" description="PPR" evidence="3">
    <location>
        <begin position="194"/>
        <end position="228"/>
    </location>
</feature>
<proteinExistence type="inferred from homology"/>
<feature type="repeat" description="PPR" evidence="3">
    <location>
        <begin position="158"/>
        <end position="193"/>
    </location>
</feature>
<dbReference type="GeneID" id="108831047"/>
<dbReference type="Pfam" id="PF12854">
    <property type="entry name" value="PPR_1"/>
    <property type="match status" value="2"/>
</dbReference>
<evidence type="ECO:0000313" key="5">
    <source>
        <dbReference type="RefSeq" id="XP_018460119.2"/>
    </source>
</evidence>
<dbReference type="InterPro" id="IPR011990">
    <property type="entry name" value="TPR-like_helical_dom_sf"/>
</dbReference>
<organism evidence="4 5">
    <name type="scientific">Raphanus sativus</name>
    <name type="common">Radish</name>
    <name type="synonym">Raphanus raphanistrum var. sativus</name>
    <dbReference type="NCBI Taxonomy" id="3726"/>
    <lineage>
        <taxon>Eukaryota</taxon>
        <taxon>Viridiplantae</taxon>
        <taxon>Streptophyta</taxon>
        <taxon>Embryophyta</taxon>
        <taxon>Tracheophyta</taxon>
        <taxon>Spermatophyta</taxon>
        <taxon>Magnoliopsida</taxon>
        <taxon>eudicotyledons</taxon>
        <taxon>Gunneridae</taxon>
        <taxon>Pentapetalae</taxon>
        <taxon>rosids</taxon>
        <taxon>malvids</taxon>
        <taxon>Brassicales</taxon>
        <taxon>Brassicaceae</taxon>
        <taxon>Brassiceae</taxon>
        <taxon>Raphanus</taxon>
    </lineage>
</organism>
<gene>
    <name evidence="5" type="primary">LOC108831047</name>
</gene>
<dbReference type="AlphaFoldDB" id="A0A6J0LK94"/>
<feature type="repeat" description="PPR" evidence="3">
    <location>
        <begin position="229"/>
        <end position="263"/>
    </location>
</feature>
<reference evidence="4" key="1">
    <citation type="journal article" date="2019" name="Database">
        <title>The radish genome database (RadishGD): an integrated information resource for radish genomics.</title>
        <authorList>
            <person name="Yu H.J."/>
            <person name="Baek S."/>
            <person name="Lee Y.J."/>
            <person name="Cho A."/>
            <person name="Mun J.H."/>
        </authorList>
    </citation>
    <scope>NUCLEOTIDE SEQUENCE [LARGE SCALE GENOMIC DNA]</scope>
    <source>
        <strain evidence="4">cv. WK10039</strain>
    </source>
</reference>
<evidence type="ECO:0000256" key="2">
    <source>
        <dbReference type="ARBA" id="ARBA00022737"/>
    </source>
</evidence>
<feature type="repeat" description="PPR" evidence="3">
    <location>
        <begin position="264"/>
        <end position="298"/>
    </location>
</feature>
<evidence type="ECO:0000256" key="3">
    <source>
        <dbReference type="PROSITE-ProRule" id="PRU00708"/>
    </source>
</evidence>
<evidence type="ECO:0000313" key="4">
    <source>
        <dbReference type="Proteomes" id="UP000504610"/>
    </source>
</evidence>
<dbReference type="SUPFAM" id="SSF81901">
    <property type="entry name" value="HCP-like"/>
    <property type="match status" value="1"/>
</dbReference>
<feature type="repeat" description="PPR" evidence="3">
    <location>
        <begin position="410"/>
        <end position="444"/>
    </location>
</feature>
<keyword evidence="4" id="KW-1185">Reference proteome</keyword>
<feature type="repeat" description="PPR" evidence="3">
    <location>
        <begin position="334"/>
        <end position="368"/>
    </location>
</feature>
<dbReference type="InterPro" id="IPR051222">
    <property type="entry name" value="PPR/CCM1_RNA-binding"/>
</dbReference>
<dbReference type="KEGG" id="rsz:108831047"/>
<dbReference type="FunFam" id="1.25.40.10:FF:000558">
    <property type="entry name" value="Pentatricopeptide repeat-containing protein At5g39710"/>
    <property type="match status" value="1"/>
</dbReference>
<name>A0A6J0LK94_RAPSA</name>
<comment type="similarity">
    <text evidence="1">Belongs to the PPR family. P subfamily.</text>
</comment>
<dbReference type="Pfam" id="PF01535">
    <property type="entry name" value="PPR"/>
    <property type="match status" value="3"/>
</dbReference>